<organism evidence="1 2">
    <name type="scientific">Prorocentrum cordatum</name>
    <dbReference type="NCBI Taxonomy" id="2364126"/>
    <lineage>
        <taxon>Eukaryota</taxon>
        <taxon>Sar</taxon>
        <taxon>Alveolata</taxon>
        <taxon>Dinophyceae</taxon>
        <taxon>Prorocentrales</taxon>
        <taxon>Prorocentraceae</taxon>
        <taxon>Prorocentrum</taxon>
    </lineage>
</organism>
<sequence>MFYSIRAAFPDRVDWIGSAGDPGHVQPGPAARIRYPARENEPLADSVLGKRMLRHDVGSMTSFEGATFEDLEAHAKDFPTYRGVWHPRQRPALEGDPWPLATLEGRRALHKQDYQVECADSLVHHEWLKRSDY</sequence>
<evidence type="ECO:0000313" key="2">
    <source>
        <dbReference type="Proteomes" id="UP001189429"/>
    </source>
</evidence>
<proteinExistence type="predicted"/>
<protein>
    <submittedName>
        <fullName evidence="1">Uncharacterized protein</fullName>
    </submittedName>
</protein>
<keyword evidence="2" id="KW-1185">Reference proteome</keyword>
<name>A0ABN9RY30_9DINO</name>
<evidence type="ECO:0000313" key="1">
    <source>
        <dbReference type="EMBL" id="CAK0824308.1"/>
    </source>
</evidence>
<feature type="non-terminal residue" evidence="1">
    <location>
        <position position="133"/>
    </location>
</feature>
<reference evidence="1" key="1">
    <citation type="submission" date="2023-10" db="EMBL/GenBank/DDBJ databases">
        <authorList>
            <person name="Chen Y."/>
            <person name="Shah S."/>
            <person name="Dougan E. K."/>
            <person name="Thang M."/>
            <person name="Chan C."/>
        </authorList>
    </citation>
    <scope>NUCLEOTIDE SEQUENCE [LARGE SCALE GENOMIC DNA]</scope>
</reference>
<comment type="caution">
    <text evidence="1">The sequence shown here is derived from an EMBL/GenBank/DDBJ whole genome shotgun (WGS) entry which is preliminary data.</text>
</comment>
<gene>
    <name evidence="1" type="ORF">PCOR1329_LOCUS24741</name>
</gene>
<dbReference type="Proteomes" id="UP001189429">
    <property type="component" value="Unassembled WGS sequence"/>
</dbReference>
<dbReference type="EMBL" id="CAUYUJ010008557">
    <property type="protein sequence ID" value="CAK0824308.1"/>
    <property type="molecule type" value="Genomic_DNA"/>
</dbReference>
<accession>A0ABN9RY30</accession>